<dbReference type="PANTHER" id="PTHR40658:SF4">
    <property type="entry name" value="HYPOTHETICAL CYTOSOLIC PROTEIN"/>
    <property type="match status" value="1"/>
</dbReference>
<evidence type="ECO:0000313" key="1">
    <source>
        <dbReference type="EMBL" id="RSU03010.1"/>
    </source>
</evidence>
<gene>
    <name evidence="1" type="ORF">CBF31_04595</name>
</gene>
<dbReference type="Pfam" id="PF08020">
    <property type="entry name" value="DUF1706"/>
    <property type="match status" value="1"/>
</dbReference>
<reference evidence="1 2" key="1">
    <citation type="submission" date="2017-05" db="EMBL/GenBank/DDBJ databases">
        <title>Vagococcus spp. assemblies.</title>
        <authorList>
            <person name="Gulvik C.A."/>
        </authorList>
    </citation>
    <scope>NUCLEOTIDE SEQUENCE [LARGE SCALE GENOMIC DNA]</scope>
    <source>
        <strain evidence="1 2">CCUG 41755</strain>
    </source>
</reference>
<dbReference type="InterPro" id="IPR012550">
    <property type="entry name" value="DUF1706"/>
</dbReference>
<dbReference type="EMBL" id="NGJY01000002">
    <property type="protein sequence ID" value="RSU03010.1"/>
    <property type="molecule type" value="Genomic_DNA"/>
</dbReference>
<accession>A0A430A7C5</accession>
<dbReference type="Proteomes" id="UP000287101">
    <property type="component" value="Unassembled WGS sequence"/>
</dbReference>
<protein>
    <recommendedName>
        <fullName evidence="3">ClbS/DfsB family four-helix bundle protein</fullName>
    </recommendedName>
</protein>
<proteinExistence type="predicted"/>
<evidence type="ECO:0000313" key="2">
    <source>
        <dbReference type="Proteomes" id="UP000287101"/>
    </source>
</evidence>
<dbReference type="RefSeq" id="WP_126831221.1">
    <property type="nucleotide sequence ID" value="NZ_CBCRYB010000004.1"/>
</dbReference>
<dbReference type="InterPro" id="IPR034660">
    <property type="entry name" value="DinB/YfiT-like"/>
</dbReference>
<organism evidence="1 2">
    <name type="scientific">Vagococcus fessus</name>
    <dbReference type="NCBI Taxonomy" id="120370"/>
    <lineage>
        <taxon>Bacteria</taxon>
        <taxon>Bacillati</taxon>
        <taxon>Bacillota</taxon>
        <taxon>Bacilli</taxon>
        <taxon>Lactobacillales</taxon>
        <taxon>Enterococcaceae</taxon>
        <taxon>Vagococcus</taxon>
    </lineage>
</organism>
<comment type="caution">
    <text evidence="1">The sequence shown here is derived from an EMBL/GenBank/DDBJ whole genome shotgun (WGS) entry which is preliminary data.</text>
</comment>
<dbReference type="PANTHER" id="PTHR40658">
    <property type="match status" value="1"/>
</dbReference>
<name>A0A430A7C5_9ENTE</name>
<keyword evidence="2" id="KW-1185">Reference proteome</keyword>
<dbReference type="AlphaFoldDB" id="A0A430A7C5"/>
<dbReference type="PIRSF" id="PIRSF031551">
    <property type="entry name" value="DUF1706"/>
    <property type="match status" value="1"/>
</dbReference>
<sequence>MARPTTKESLVTLSSENYSKLMELIESMTEEEQEAIFPFEDRDRTIRDVLCHLHEWHKLFLTWYEVGMSGEKPVMPKEGYTWKTTPDLNQCFWEACQDISLSQSKQLVLDTHEKVMAIISSHTNEELFTKKYYKWTNTTSLGAYLVSATSSHYDWALKKVKKYKKLIKEK</sequence>
<dbReference type="OrthoDB" id="9786621at2"/>
<dbReference type="SUPFAM" id="SSF109854">
    <property type="entry name" value="DinB/YfiT-like putative metalloenzymes"/>
    <property type="match status" value="1"/>
</dbReference>
<evidence type="ECO:0008006" key="3">
    <source>
        <dbReference type="Google" id="ProtNLM"/>
    </source>
</evidence>
<dbReference type="Gene3D" id="1.20.120.450">
    <property type="entry name" value="dinb family like domain"/>
    <property type="match status" value="1"/>
</dbReference>